<dbReference type="PROSITE" id="PS50293">
    <property type="entry name" value="TPR_REGION"/>
    <property type="match status" value="3"/>
</dbReference>
<accession>A0A399CXL2</accession>
<dbReference type="Pfam" id="PF13181">
    <property type="entry name" value="TPR_8"/>
    <property type="match status" value="1"/>
</dbReference>
<dbReference type="AlphaFoldDB" id="A0A399CXL2"/>
<feature type="transmembrane region" description="Helical" evidence="5">
    <location>
        <begin position="129"/>
        <end position="148"/>
    </location>
</feature>
<feature type="region of interest" description="Disordered" evidence="4">
    <location>
        <begin position="1"/>
        <end position="23"/>
    </location>
</feature>
<keyword evidence="5" id="KW-0812">Transmembrane</keyword>
<feature type="transmembrane region" description="Helical" evidence="5">
    <location>
        <begin position="184"/>
        <end position="209"/>
    </location>
</feature>
<dbReference type="Proteomes" id="UP000266441">
    <property type="component" value="Unassembled WGS sequence"/>
</dbReference>
<dbReference type="PANTHER" id="PTHR44227">
    <property type="match status" value="1"/>
</dbReference>
<evidence type="ECO:0000256" key="5">
    <source>
        <dbReference type="SAM" id="Phobius"/>
    </source>
</evidence>
<reference evidence="6 7" key="1">
    <citation type="journal article" date="2015" name="Int. J. Syst. Evol. Microbiol.">
        <title>Mariniphaga sediminis sp. nov., isolated from coastal sediment.</title>
        <authorList>
            <person name="Wang F.Q."/>
            <person name="Shen Q.Y."/>
            <person name="Chen G.J."/>
            <person name="Du Z.J."/>
        </authorList>
    </citation>
    <scope>NUCLEOTIDE SEQUENCE [LARGE SCALE GENOMIC DNA]</scope>
    <source>
        <strain evidence="6 7">SY21</strain>
    </source>
</reference>
<feature type="transmembrane region" description="Helical" evidence="5">
    <location>
        <begin position="379"/>
        <end position="397"/>
    </location>
</feature>
<evidence type="ECO:0000256" key="3">
    <source>
        <dbReference type="PROSITE-ProRule" id="PRU00339"/>
    </source>
</evidence>
<keyword evidence="7" id="KW-1185">Reference proteome</keyword>
<dbReference type="EMBL" id="QWET01000024">
    <property type="protein sequence ID" value="RIH63212.1"/>
    <property type="molecule type" value="Genomic_DNA"/>
</dbReference>
<feature type="compositionally biased region" description="Basic residues" evidence="4">
    <location>
        <begin position="1"/>
        <end position="15"/>
    </location>
</feature>
<dbReference type="Pfam" id="PF00515">
    <property type="entry name" value="TPR_1"/>
    <property type="match status" value="1"/>
</dbReference>
<keyword evidence="5" id="KW-0472">Membrane</keyword>
<feature type="transmembrane region" description="Helical" evidence="5">
    <location>
        <begin position="258"/>
        <end position="276"/>
    </location>
</feature>
<feature type="repeat" description="TPR" evidence="3">
    <location>
        <begin position="489"/>
        <end position="522"/>
    </location>
</feature>
<dbReference type="GO" id="GO:0000030">
    <property type="term" value="F:mannosyltransferase activity"/>
    <property type="evidence" value="ECO:0007669"/>
    <property type="project" value="TreeGrafter"/>
</dbReference>
<keyword evidence="5" id="KW-1133">Transmembrane helix</keyword>
<feature type="transmembrane region" description="Helical" evidence="5">
    <location>
        <begin position="296"/>
        <end position="314"/>
    </location>
</feature>
<feature type="transmembrane region" description="Helical" evidence="5">
    <location>
        <begin position="160"/>
        <end position="177"/>
    </location>
</feature>
<feature type="repeat" description="TPR" evidence="3">
    <location>
        <begin position="421"/>
        <end position="454"/>
    </location>
</feature>
<dbReference type="Gene3D" id="1.25.40.10">
    <property type="entry name" value="Tetratricopeptide repeat domain"/>
    <property type="match status" value="3"/>
</dbReference>
<feature type="repeat" description="TPR" evidence="3">
    <location>
        <begin position="455"/>
        <end position="488"/>
    </location>
</feature>
<sequence length="634" mass="73182">MLKLRMKKTKKKSNKKTGQPHADSAKKWFRGGLFLVIFTFLLFSPSLKYEFVNWDDDVNIYENSNVVRFDVKGIFSDHVIGNYNPLSTLTFAIEYRFAGESPWLYHLNNLLLHIFCTLLVFMLMRKMGLSFLVAFLVALLFGIHPMRTESVVWITERKDVLFGAFYLLSLIFYTDYVRQKKGWLFVLSLGMFTLSLLAKIQAVALAPTLLLMDYWFSRHLDRKLILEKIPFFLLALATGIVGIWFLRQQGSLDAGSSFPILQRLFIGSYSFVVYSLKAFVPWEMSAIYPYPEKISALFYLSMVPALAIISIPFIKFRSNKILTYGILFFLFNIVFLLQVVGAGQGFLADRFTYIPYVGLFLIVAKTTEIVTDKMHRQRAFIYSVLTGYLILLSFGTYSRTKVWQNSETLWTDVIEKYPDTPLPYNNLGHYLRRQNQPERALENYNKAIQLKPDKSKTYNNRGKIYFDRGDIDKALADYNKAIELEPNFANALANRGSVYGVKQEWEKALNDFNKALELDPLNSSALSNRAFVWFQQKEYHKSIADFSKYLSVKPNDPDVINTIGLCHLYLNEYEKALTEFNRSIQLDATKGAFFLNRSLALNAMNDKKNALLDAQRAEQLGFKVNAGYLNHLKQ</sequence>
<feature type="transmembrane region" description="Helical" evidence="5">
    <location>
        <begin position="321"/>
        <end position="341"/>
    </location>
</feature>
<evidence type="ECO:0000313" key="7">
    <source>
        <dbReference type="Proteomes" id="UP000266441"/>
    </source>
</evidence>
<feature type="repeat" description="TPR" evidence="3">
    <location>
        <begin position="523"/>
        <end position="556"/>
    </location>
</feature>
<evidence type="ECO:0000256" key="4">
    <source>
        <dbReference type="SAM" id="MobiDB-lite"/>
    </source>
</evidence>
<feature type="transmembrane region" description="Helical" evidence="5">
    <location>
        <begin position="229"/>
        <end position="246"/>
    </location>
</feature>
<dbReference type="OrthoDB" id="127293at2"/>
<dbReference type="GO" id="GO:0035269">
    <property type="term" value="P:protein O-linked glycosylation via mannose"/>
    <property type="evidence" value="ECO:0007669"/>
    <property type="project" value="TreeGrafter"/>
</dbReference>
<protein>
    <submittedName>
        <fullName evidence="6">Tetratricopeptide repeat protein</fullName>
    </submittedName>
</protein>
<feature type="repeat" description="TPR" evidence="3">
    <location>
        <begin position="557"/>
        <end position="590"/>
    </location>
</feature>
<gene>
    <name evidence="6" type="ORF">D1164_21045</name>
</gene>
<evidence type="ECO:0000256" key="1">
    <source>
        <dbReference type="ARBA" id="ARBA00022737"/>
    </source>
</evidence>
<comment type="caution">
    <text evidence="6">The sequence shown here is derived from an EMBL/GenBank/DDBJ whole genome shotgun (WGS) entry which is preliminary data.</text>
</comment>
<dbReference type="SUPFAM" id="SSF48452">
    <property type="entry name" value="TPR-like"/>
    <property type="match status" value="1"/>
</dbReference>
<dbReference type="PROSITE" id="PS50005">
    <property type="entry name" value="TPR"/>
    <property type="match status" value="5"/>
</dbReference>
<dbReference type="SMART" id="SM00028">
    <property type="entry name" value="TPR"/>
    <property type="match status" value="5"/>
</dbReference>
<dbReference type="PANTHER" id="PTHR44227:SF3">
    <property type="entry name" value="PROTEIN O-MANNOSYL-TRANSFERASE TMTC4"/>
    <property type="match status" value="1"/>
</dbReference>
<keyword evidence="2 3" id="KW-0802">TPR repeat</keyword>
<proteinExistence type="predicted"/>
<dbReference type="InterPro" id="IPR019734">
    <property type="entry name" value="TPR_rpt"/>
</dbReference>
<feature type="transmembrane region" description="Helical" evidence="5">
    <location>
        <begin position="353"/>
        <end position="370"/>
    </location>
</feature>
<dbReference type="InterPro" id="IPR011990">
    <property type="entry name" value="TPR-like_helical_dom_sf"/>
</dbReference>
<feature type="transmembrane region" description="Helical" evidence="5">
    <location>
        <begin position="103"/>
        <end position="122"/>
    </location>
</feature>
<evidence type="ECO:0000313" key="6">
    <source>
        <dbReference type="EMBL" id="RIH63212.1"/>
    </source>
</evidence>
<dbReference type="InterPro" id="IPR052346">
    <property type="entry name" value="O-mannosyl-transferase_TMTC"/>
</dbReference>
<dbReference type="GO" id="GO:0030968">
    <property type="term" value="P:endoplasmic reticulum unfolded protein response"/>
    <property type="evidence" value="ECO:0007669"/>
    <property type="project" value="TreeGrafter"/>
</dbReference>
<organism evidence="6 7">
    <name type="scientific">Mariniphaga sediminis</name>
    <dbReference type="NCBI Taxonomy" id="1628158"/>
    <lineage>
        <taxon>Bacteria</taxon>
        <taxon>Pseudomonadati</taxon>
        <taxon>Bacteroidota</taxon>
        <taxon>Bacteroidia</taxon>
        <taxon>Marinilabiliales</taxon>
        <taxon>Prolixibacteraceae</taxon>
        <taxon>Mariniphaga</taxon>
    </lineage>
</organism>
<dbReference type="Pfam" id="PF13414">
    <property type="entry name" value="TPR_11"/>
    <property type="match status" value="1"/>
</dbReference>
<evidence type="ECO:0000256" key="2">
    <source>
        <dbReference type="ARBA" id="ARBA00022803"/>
    </source>
</evidence>
<keyword evidence="1" id="KW-0677">Repeat</keyword>
<name>A0A399CXL2_9BACT</name>